<dbReference type="CDD" id="cd00165">
    <property type="entry name" value="S4"/>
    <property type="match status" value="1"/>
</dbReference>
<dbReference type="RefSeq" id="WP_158353820.1">
    <property type="nucleotide sequence ID" value="NZ_JAHQCX010000009.1"/>
</dbReference>
<dbReference type="EMBL" id="JAHQCX010000009">
    <property type="protein sequence ID" value="MBU9727116.1"/>
    <property type="molecule type" value="Genomic_DNA"/>
</dbReference>
<organism evidence="7 8">
    <name type="scientific">Diplocloster modestus</name>
    <dbReference type="NCBI Taxonomy" id="2850322"/>
    <lineage>
        <taxon>Bacteria</taxon>
        <taxon>Bacillati</taxon>
        <taxon>Bacillota</taxon>
        <taxon>Clostridia</taxon>
        <taxon>Lachnospirales</taxon>
        <taxon>Lachnospiraceae</taxon>
        <taxon>Diplocloster</taxon>
    </lineage>
</organism>
<dbReference type="InterPro" id="IPR018496">
    <property type="entry name" value="PsdUridine_synth_RsuA/RluB_CS"/>
</dbReference>
<keyword evidence="3 5" id="KW-0413">Isomerase</keyword>
<dbReference type="Pfam" id="PF00849">
    <property type="entry name" value="PseudoU_synth_2"/>
    <property type="match status" value="1"/>
</dbReference>
<protein>
    <recommendedName>
        <fullName evidence="5">Pseudouridine synthase</fullName>
        <ecNumber evidence="5">5.4.99.-</ecNumber>
    </recommendedName>
</protein>
<dbReference type="EC" id="5.4.99.-" evidence="5"/>
<evidence type="ECO:0000256" key="4">
    <source>
        <dbReference type="PROSITE-ProRule" id="PRU00182"/>
    </source>
</evidence>
<dbReference type="InterPro" id="IPR002942">
    <property type="entry name" value="S4_RNA-bd"/>
</dbReference>
<comment type="similarity">
    <text evidence="1 5">Belongs to the pseudouridine synthase RsuA family.</text>
</comment>
<dbReference type="SUPFAM" id="SSF55174">
    <property type="entry name" value="Alpha-L RNA-binding motif"/>
    <property type="match status" value="1"/>
</dbReference>
<dbReference type="CDD" id="cd02553">
    <property type="entry name" value="PseudoU_synth_RsuA"/>
    <property type="match status" value="1"/>
</dbReference>
<evidence type="ECO:0000256" key="1">
    <source>
        <dbReference type="ARBA" id="ARBA00008348"/>
    </source>
</evidence>
<dbReference type="InterPro" id="IPR006145">
    <property type="entry name" value="PsdUridine_synth_RsuA/RluA"/>
</dbReference>
<dbReference type="NCBIfam" id="TIGR00093">
    <property type="entry name" value="pseudouridine synthase"/>
    <property type="match status" value="1"/>
</dbReference>
<evidence type="ECO:0000256" key="3">
    <source>
        <dbReference type="ARBA" id="ARBA00023235"/>
    </source>
</evidence>
<dbReference type="Pfam" id="PF01479">
    <property type="entry name" value="S4"/>
    <property type="match status" value="1"/>
</dbReference>
<dbReference type="PANTHER" id="PTHR47683:SF4">
    <property type="entry name" value="PSEUDOURIDINE SYNTHASE"/>
    <property type="match status" value="1"/>
</dbReference>
<dbReference type="PROSITE" id="PS50889">
    <property type="entry name" value="S4"/>
    <property type="match status" value="1"/>
</dbReference>
<gene>
    <name evidence="7" type="ORF">KTH90_13935</name>
</gene>
<reference evidence="7 8" key="1">
    <citation type="submission" date="2021-06" db="EMBL/GenBank/DDBJ databases">
        <title>Description of novel taxa of the family Lachnospiraceae.</title>
        <authorList>
            <person name="Chaplin A.V."/>
            <person name="Sokolova S.R."/>
            <person name="Pikina A.P."/>
            <person name="Korzhanova M."/>
            <person name="Belova V."/>
            <person name="Korostin D."/>
            <person name="Efimov B.A."/>
        </authorList>
    </citation>
    <scope>NUCLEOTIDE SEQUENCE [LARGE SCALE GENOMIC DNA]</scope>
    <source>
        <strain evidence="7 8">ASD4241</strain>
    </source>
</reference>
<dbReference type="Gene3D" id="3.10.290.10">
    <property type="entry name" value="RNA-binding S4 domain"/>
    <property type="match status" value="1"/>
</dbReference>
<dbReference type="PANTHER" id="PTHR47683">
    <property type="entry name" value="PSEUDOURIDINE SYNTHASE FAMILY PROTEIN-RELATED"/>
    <property type="match status" value="1"/>
</dbReference>
<dbReference type="PROSITE" id="PS01149">
    <property type="entry name" value="PSI_RSU"/>
    <property type="match status" value="1"/>
</dbReference>
<dbReference type="InterPro" id="IPR020103">
    <property type="entry name" value="PsdUridine_synth_cat_dom_sf"/>
</dbReference>
<dbReference type="InterPro" id="IPR036986">
    <property type="entry name" value="S4_RNA-bd_sf"/>
</dbReference>
<keyword evidence="2 4" id="KW-0694">RNA-binding</keyword>
<dbReference type="InterPro" id="IPR020094">
    <property type="entry name" value="TruA/RsuA/RluB/E/F_N"/>
</dbReference>
<dbReference type="SMART" id="SM00363">
    <property type="entry name" value="S4"/>
    <property type="match status" value="1"/>
</dbReference>
<evidence type="ECO:0000256" key="2">
    <source>
        <dbReference type="ARBA" id="ARBA00022884"/>
    </source>
</evidence>
<dbReference type="SUPFAM" id="SSF55120">
    <property type="entry name" value="Pseudouridine synthase"/>
    <property type="match status" value="1"/>
</dbReference>
<proteinExistence type="inferred from homology"/>
<dbReference type="Gene3D" id="3.30.70.580">
    <property type="entry name" value="Pseudouridine synthase I, catalytic domain, N-terminal subdomain"/>
    <property type="match status" value="1"/>
</dbReference>
<keyword evidence="8" id="KW-1185">Reference proteome</keyword>
<evidence type="ECO:0000259" key="6">
    <source>
        <dbReference type="SMART" id="SM00363"/>
    </source>
</evidence>
<dbReference type="Proteomes" id="UP001314681">
    <property type="component" value="Unassembled WGS sequence"/>
</dbReference>
<accession>A0ABS6K9C6</accession>
<name>A0ABS6K9C6_9FIRM</name>
<comment type="caution">
    <text evidence="7">The sequence shown here is derived from an EMBL/GenBank/DDBJ whole genome shotgun (WGS) entry which is preliminary data.</text>
</comment>
<feature type="domain" description="RNA-binding S4" evidence="6">
    <location>
        <begin position="4"/>
        <end position="62"/>
    </location>
</feature>
<dbReference type="InterPro" id="IPR042092">
    <property type="entry name" value="PsdUridine_s_RsuA/RluB/E/F_cat"/>
</dbReference>
<evidence type="ECO:0000313" key="7">
    <source>
        <dbReference type="EMBL" id="MBU9727116.1"/>
    </source>
</evidence>
<sequence>MKALRLDKYLSDLGRGTRSQVKDFIRQGRVTVNGTVVKAADRKVMPGTDVVALDGMTLDYEEFEYYMLNKPAGCVSATEDPRDPTVVGLITGSSRRDLFPVGRLDKDTEGLLLITNDGELAHRLLSPKHHVPKTYLARIDGPVTQDHIRLFQEGVNIGEERPALPADLRILKSAEHDALVELTICEGKFHQVKRMFEAVGRTVVYLKRLSMGSLLLDQDLKPGEYRNLTEEERNRLLCYKK</sequence>
<dbReference type="InterPro" id="IPR050343">
    <property type="entry name" value="RsuA_PseudoU_synthase"/>
</dbReference>
<dbReference type="InterPro" id="IPR000748">
    <property type="entry name" value="PsdUridine_synth_RsuA/RluB/E/F"/>
</dbReference>
<evidence type="ECO:0000313" key="8">
    <source>
        <dbReference type="Proteomes" id="UP001314681"/>
    </source>
</evidence>
<evidence type="ECO:0000256" key="5">
    <source>
        <dbReference type="RuleBase" id="RU003887"/>
    </source>
</evidence>
<dbReference type="Gene3D" id="3.30.70.1560">
    <property type="entry name" value="Alpha-L RNA-binding motif"/>
    <property type="match status" value="1"/>
</dbReference>